<dbReference type="EMBL" id="JBHMAF010000039">
    <property type="protein sequence ID" value="MFB9758764.1"/>
    <property type="molecule type" value="Genomic_DNA"/>
</dbReference>
<dbReference type="RefSeq" id="WP_379949050.1">
    <property type="nucleotide sequence ID" value="NZ_JBHMAF010000039.1"/>
</dbReference>
<keyword evidence="4" id="KW-1185">Reference proteome</keyword>
<feature type="transmembrane region" description="Helical" evidence="2">
    <location>
        <begin position="34"/>
        <end position="53"/>
    </location>
</feature>
<keyword evidence="2" id="KW-0812">Transmembrane</keyword>
<keyword evidence="2" id="KW-0472">Membrane</keyword>
<dbReference type="Pfam" id="PF04977">
    <property type="entry name" value="DivIC"/>
    <property type="match status" value="1"/>
</dbReference>
<feature type="coiled-coil region" evidence="1">
    <location>
        <begin position="59"/>
        <end position="93"/>
    </location>
</feature>
<protein>
    <submittedName>
        <fullName evidence="3">Septum formation initiator family protein</fullName>
    </submittedName>
</protein>
<name>A0ABV5WDS6_9BACI</name>
<evidence type="ECO:0000313" key="4">
    <source>
        <dbReference type="Proteomes" id="UP001589609"/>
    </source>
</evidence>
<evidence type="ECO:0000313" key="3">
    <source>
        <dbReference type="EMBL" id="MFB9758764.1"/>
    </source>
</evidence>
<sequence>MRELRKYVTENPTENLQHTIQSDNSKKKHLLRRLLVFFLFSCTVVVGSNITFYQQNVSIKEKQKEVEKLSKEMKAMSAEEKGLKDEIKQLNDDEYIAKIARRDYFFSKEGETIFPVAK</sequence>
<organism evidence="3 4">
    <name type="scientific">Ectobacillus funiculus</name>
    <dbReference type="NCBI Taxonomy" id="137993"/>
    <lineage>
        <taxon>Bacteria</taxon>
        <taxon>Bacillati</taxon>
        <taxon>Bacillota</taxon>
        <taxon>Bacilli</taxon>
        <taxon>Bacillales</taxon>
        <taxon>Bacillaceae</taxon>
        <taxon>Ectobacillus</taxon>
    </lineage>
</organism>
<dbReference type="InterPro" id="IPR007060">
    <property type="entry name" value="FtsL/DivIC"/>
</dbReference>
<dbReference type="InterPro" id="IPR039076">
    <property type="entry name" value="DivIC"/>
</dbReference>
<comment type="caution">
    <text evidence="3">The sequence shown here is derived from an EMBL/GenBank/DDBJ whole genome shotgun (WGS) entry which is preliminary data.</text>
</comment>
<dbReference type="PANTHER" id="PTHR40027">
    <property type="entry name" value="CELL DIVISION PROTEIN DIVIC"/>
    <property type="match status" value="1"/>
</dbReference>
<evidence type="ECO:0000256" key="1">
    <source>
        <dbReference type="SAM" id="Coils"/>
    </source>
</evidence>
<evidence type="ECO:0000256" key="2">
    <source>
        <dbReference type="SAM" id="Phobius"/>
    </source>
</evidence>
<keyword evidence="2" id="KW-1133">Transmembrane helix</keyword>
<gene>
    <name evidence="3" type="ORF">ACFFMS_09725</name>
</gene>
<proteinExistence type="predicted"/>
<reference evidence="3 4" key="1">
    <citation type="submission" date="2024-09" db="EMBL/GenBank/DDBJ databases">
        <authorList>
            <person name="Sun Q."/>
            <person name="Mori K."/>
        </authorList>
    </citation>
    <scope>NUCLEOTIDE SEQUENCE [LARGE SCALE GENOMIC DNA]</scope>
    <source>
        <strain evidence="3 4">JCM 11201</strain>
    </source>
</reference>
<dbReference type="Proteomes" id="UP001589609">
    <property type="component" value="Unassembled WGS sequence"/>
</dbReference>
<accession>A0ABV5WDS6</accession>
<dbReference type="PANTHER" id="PTHR40027:SF1">
    <property type="entry name" value="CELL DIVISION PROTEIN DIVIC"/>
    <property type="match status" value="1"/>
</dbReference>
<keyword evidence="1" id="KW-0175">Coiled coil</keyword>